<dbReference type="GO" id="GO:0001522">
    <property type="term" value="P:pseudouridine synthesis"/>
    <property type="evidence" value="ECO:0007669"/>
    <property type="project" value="InterPro"/>
</dbReference>
<name>A0B683_METTP</name>
<dbReference type="GO" id="GO:1990904">
    <property type="term" value="C:ribonucleoprotein complex"/>
    <property type="evidence" value="ECO:0007669"/>
    <property type="project" value="UniProtKB-KW"/>
</dbReference>
<evidence type="ECO:0000256" key="3">
    <source>
        <dbReference type="ARBA" id="ARBA00018821"/>
    </source>
</evidence>
<dbReference type="InterPro" id="IPR036756">
    <property type="entry name" value="H/ACA_rnp_Nop10_sf"/>
</dbReference>
<accession>A0B683</accession>
<dbReference type="InterPro" id="IPR007264">
    <property type="entry name" value="H/ACA_rnp_Nop10"/>
</dbReference>
<evidence type="ECO:0000313" key="9">
    <source>
        <dbReference type="Proteomes" id="UP000000674"/>
    </source>
</evidence>
<comment type="function">
    <text evidence="1 7">Involved in ribosome biogenesis; more specifically in 18S rRNA pseudouridylation and in cleavage of pre-rRNA.</text>
</comment>
<dbReference type="OrthoDB" id="7259at2157"/>
<dbReference type="InterPro" id="IPR023532">
    <property type="entry name" value="Nop10_arc-typ"/>
</dbReference>
<dbReference type="HOGENOM" id="CLU_196480_1_0_2"/>
<dbReference type="PANTHER" id="PTHR13305">
    <property type="entry name" value="RIBOSOME BIOGENESIS PROTEIN NOP10"/>
    <property type="match status" value="1"/>
</dbReference>
<evidence type="ECO:0000256" key="4">
    <source>
        <dbReference type="ARBA" id="ARBA00022517"/>
    </source>
</evidence>
<organism evidence="8 9">
    <name type="scientific">Methanothrix thermoacetophila (strain DSM 6194 / JCM 14653 / NBRC 101360 / PT)</name>
    <name type="common">Methanosaeta thermophila</name>
    <dbReference type="NCBI Taxonomy" id="349307"/>
    <lineage>
        <taxon>Archaea</taxon>
        <taxon>Methanobacteriati</taxon>
        <taxon>Methanobacteriota</taxon>
        <taxon>Stenosarchaea group</taxon>
        <taxon>Methanomicrobia</taxon>
        <taxon>Methanotrichales</taxon>
        <taxon>Methanotrichaceae</taxon>
        <taxon>Methanothrix</taxon>
    </lineage>
</organism>
<evidence type="ECO:0000256" key="2">
    <source>
        <dbReference type="ARBA" id="ARBA00009462"/>
    </source>
</evidence>
<dbReference type="GO" id="GO:0006364">
    <property type="term" value="P:rRNA processing"/>
    <property type="evidence" value="ECO:0007669"/>
    <property type="project" value="UniProtKB-UniRule"/>
</dbReference>
<dbReference type="STRING" id="349307.Mthe_0415"/>
<evidence type="ECO:0000256" key="5">
    <source>
        <dbReference type="ARBA" id="ARBA00022552"/>
    </source>
</evidence>
<dbReference type="NCBIfam" id="NF009623">
    <property type="entry name" value="PRK13130.1"/>
    <property type="match status" value="1"/>
</dbReference>
<dbReference type="GO" id="GO:0030515">
    <property type="term" value="F:snoRNA binding"/>
    <property type="evidence" value="ECO:0007669"/>
    <property type="project" value="InterPro"/>
</dbReference>
<keyword evidence="6 7" id="KW-0687">Ribonucleoprotein</keyword>
<proteinExistence type="inferred from homology"/>
<reference evidence="8 9" key="1">
    <citation type="submission" date="2006-10" db="EMBL/GenBank/DDBJ databases">
        <title>Complete sequence of Methanosaeta thermophila PT.</title>
        <authorList>
            <consortium name="US DOE Joint Genome Institute"/>
            <person name="Copeland A."/>
            <person name="Lucas S."/>
            <person name="Lapidus A."/>
            <person name="Barry K."/>
            <person name="Detter J.C."/>
            <person name="Glavina del Rio T."/>
            <person name="Hammon N."/>
            <person name="Israni S."/>
            <person name="Pitluck S."/>
            <person name="Chain P."/>
            <person name="Malfatti S."/>
            <person name="Shin M."/>
            <person name="Vergez L."/>
            <person name="Schmutz J."/>
            <person name="Larimer F."/>
            <person name="Land M."/>
            <person name="Hauser L."/>
            <person name="Kyrpides N."/>
            <person name="Kim E."/>
            <person name="Smith K.S."/>
            <person name="Ingram-Smith C."/>
            <person name="Richardson P."/>
        </authorList>
    </citation>
    <scope>NUCLEOTIDE SEQUENCE [LARGE SCALE GENOMIC DNA]</scope>
    <source>
        <strain evidence="9">DSM 6194 / JCM 14653 / NBRC 101360 / PT</strain>
    </source>
</reference>
<comment type="similarity">
    <text evidence="2 7">Belongs to the NOP10 family.</text>
</comment>
<evidence type="ECO:0000256" key="6">
    <source>
        <dbReference type="ARBA" id="ARBA00023274"/>
    </source>
</evidence>
<dbReference type="EMBL" id="CP000477">
    <property type="protein sequence ID" value="ABK14207.1"/>
    <property type="molecule type" value="Genomic_DNA"/>
</dbReference>
<evidence type="ECO:0000256" key="1">
    <source>
        <dbReference type="ARBA" id="ARBA00002325"/>
    </source>
</evidence>
<dbReference type="AlphaFoldDB" id="A0B683"/>
<gene>
    <name evidence="7" type="primary">nop10</name>
    <name evidence="8" type="ordered locus">Mthe_0415</name>
</gene>
<sequence>MVRSKILRCERCRLYTLKETCPRCGSHTTGTKPARFSPEDRYGRYRRALFSESGREEEKA</sequence>
<keyword evidence="4 7" id="KW-0690">Ribosome biogenesis</keyword>
<evidence type="ECO:0000313" key="8">
    <source>
        <dbReference type="EMBL" id="ABK14207.1"/>
    </source>
</evidence>
<dbReference type="Gene3D" id="2.20.28.40">
    <property type="entry name" value="H/ACA ribonucleoprotein complex, subunit Nop10"/>
    <property type="match status" value="1"/>
</dbReference>
<dbReference type="PANTHER" id="PTHR13305:SF0">
    <property type="entry name" value="H_ACA RIBONUCLEOPROTEIN COMPLEX SUBUNIT 3"/>
    <property type="match status" value="1"/>
</dbReference>
<dbReference type="KEGG" id="mtp:Mthe_0415"/>
<keyword evidence="5 7" id="KW-0698">rRNA processing</keyword>
<dbReference type="GeneID" id="4462608"/>
<dbReference type="HAMAP" id="MF_00803">
    <property type="entry name" value="Nop10"/>
    <property type="match status" value="1"/>
</dbReference>
<dbReference type="RefSeq" id="WP_011695605.1">
    <property type="nucleotide sequence ID" value="NC_008553.1"/>
</dbReference>
<dbReference type="Proteomes" id="UP000000674">
    <property type="component" value="Chromosome"/>
</dbReference>
<dbReference type="Pfam" id="PF04135">
    <property type="entry name" value="Nop10p"/>
    <property type="match status" value="1"/>
</dbReference>
<protein>
    <recommendedName>
        <fullName evidence="3 7">Ribosome biogenesis protein Nop10</fullName>
    </recommendedName>
</protein>
<keyword evidence="9" id="KW-1185">Reference proteome</keyword>
<evidence type="ECO:0000256" key="7">
    <source>
        <dbReference type="HAMAP-Rule" id="MF_00803"/>
    </source>
</evidence>
<dbReference type="SUPFAM" id="SSF144210">
    <property type="entry name" value="Nop10-like SnoRNP"/>
    <property type="match status" value="1"/>
</dbReference>